<protein>
    <submittedName>
        <fullName evidence="2">Uncharacterized protein</fullName>
    </submittedName>
</protein>
<keyword evidence="3" id="KW-1185">Reference proteome</keyword>
<comment type="caution">
    <text evidence="2">The sequence shown here is derived from an EMBL/GenBank/DDBJ whole genome shotgun (WGS) entry which is preliminary data.</text>
</comment>
<gene>
    <name evidence="2" type="ORF">OCL97_02600</name>
</gene>
<sequence length="53" mass="5816">MSHRVKNLLTIATSLTAITSRSRRWRRRMYGGPVRPSPGEGRGSSGRGPGRPP</sequence>
<accession>A0ABW6CM81</accession>
<evidence type="ECO:0000313" key="2">
    <source>
        <dbReference type="EMBL" id="MFD3262851.1"/>
    </source>
</evidence>
<evidence type="ECO:0000313" key="3">
    <source>
        <dbReference type="Proteomes" id="UP001598130"/>
    </source>
</evidence>
<feature type="region of interest" description="Disordered" evidence="1">
    <location>
        <begin position="23"/>
        <end position="53"/>
    </location>
</feature>
<feature type="compositionally biased region" description="Gly residues" evidence="1">
    <location>
        <begin position="40"/>
        <end position="53"/>
    </location>
</feature>
<organism evidence="2 3">
    <name type="scientific">Phenylobacterium ferrooxidans</name>
    <dbReference type="NCBI Taxonomy" id="2982689"/>
    <lineage>
        <taxon>Bacteria</taxon>
        <taxon>Pseudomonadati</taxon>
        <taxon>Pseudomonadota</taxon>
        <taxon>Alphaproteobacteria</taxon>
        <taxon>Caulobacterales</taxon>
        <taxon>Caulobacteraceae</taxon>
        <taxon>Phenylobacterium</taxon>
    </lineage>
</organism>
<dbReference type="EMBL" id="JAOTJD010000003">
    <property type="protein sequence ID" value="MFD3262851.1"/>
    <property type="molecule type" value="Genomic_DNA"/>
</dbReference>
<evidence type="ECO:0000256" key="1">
    <source>
        <dbReference type="SAM" id="MobiDB-lite"/>
    </source>
</evidence>
<reference evidence="2 3" key="1">
    <citation type="submission" date="2022-09" db="EMBL/GenBank/DDBJ databases">
        <title>New species of Phenylobacterium.</title>
        <authorList>
            <person name="Mieszkin S."/>
        </authorList>
    </citation>
    <scope>NUCLEOTIDE SEQUENCE [LARGE SCALE GENOMIC DNA]</scope>
    <source>
        <strain evidence="2 3">HK31-G</strain>
    </source>
</reference>
<proteinExistence type="predicted"/>
<dbReference type="RefSeq" id="WP_377367333.1">
    <property type="nucleotide sequence ID" value="NZ_JAOTJD010000003.1"/>
</dbReference>
<dbReference type="Proteomes" id="UP001598130">
    <property type="component" value="Unassembled WGS sequence"/>
</dbReference>
<name>A0ABW6CM81_9CAUL</name>